<evidence type="ECO:0000256" key="1">
    <source>
        <dbReference type="ARBA" id="ARBA00004141"/>
    </source>
</evidence>
<comment type="subcellular location">
    <subcellularLocation>
        <location evidence="1">Membrane</location>
        <topology evidence="1">Multi-pass membrane protein</topology>
    </subcellularLocation>
</comment>
<evidence type="ECO:0000313" key="7">
    <source>
        <dbReference type="EMBL" id="GMI28635.1"/>
    </source>
</evidence>
<comment type="similarity">
    <text evidence="2 6">Belongs to the peroxisomal membrane protein PXMP2/4 family.</text>
</comment>
<keyword evidence="4 6" id="KW-1133">Transmembrane helix</keyword>
<sequence>MLKAYQRLLQQRPFATNMSTAFFIYGAGDVVAQDIQNRGAPTTQAQALNTTRTLDNAGWFVLFYCPFYTALYPWIDRVVSASTANPLHATLKKMVLMWSTTPLAASGYFLYGASLPHVKREVAAASPQAPPPASPPLPAMEVWSEKMSRDLLPTWQFATIFWMPINFLNFYLVPAPWRVLVMNTCSVAWGTFLSLTQYRRGDED</sequence>
<comment type="caution">
    <text evidence="7">The sequence shown here is derived from an EMBL/GenBank/DDBJ whole genome shotgun (WGS) entry which is preliminary data.</text>
</comment>
<dbReference type="EMBL" id="BRYB01000366">
    <property type="protein sequence ID" value="GMI28635.1"/>
    <property type="molecule type" value="Genomic_DNA"/>
</dbReference>
<keyword evidence="8" id="KW-1185">Reference proteome</keyword>
<evidence type="ECO:0000256" key="6">
    <source>
        <dbReference type="RuleBase" id="RU363053"/>
    </source>
</evidence>
<dbReference type="Pfam" id="PF04117">
    <property type="entry name" value="Mpv17_PMP22"/>
    <property type="match status" value="1"/>
</dbReference>
<evidence type="ECO:0000313" key="8">
    <source>
        <dbReference type="Proteomes" id="UP001165060"/>
    </source>
</evidence>
<evidence type="ECO:0000256" key="2">
    <source>
        <dbReference type="ARBA" id="ARBA00006824"/>
    </source>
</evidence>
<dbReference type="PANTHER" id="PTHR11266:SF17">
    <property type="entry name" value="PROTEIN MPV17"/>
    <property type="match status" value="1"/>
</dbReference>
<accession>A0ABQ6MMQ9</accession>
<gene>
    <name evidence="7" type="ORF">TeGR_g1900</name>
</gene>
<evidence type="ECO:0000256" key="4">
    <source>
        <dbReference type="ARBA" id="ARBA00022989"/>
    </source>
</evidence>
<feature type="transmembrane region" description="Helical" evidence="6">
    <location>
        <begin position="154"/>
        <end position="173"/>
    </location>
</feature>
<protein>
    <submittedName>
        <fullName evidence="7">Uncharacterized protein</fullName>
    </submittedName>
</protein>
<evidence type="ECO:0000256" key="5">
    <source>
        <dbReference type="ARBA" id="ARBA00023136"/>
    </source>
</evidence>
<dbReference type="PANTHER" id="PTHR11266">
    <property type="entry name" value="PEROXISOMAL MEMBRANE PROTEIN 2, PXMP2 MPV17"/>
    <property type="match status" value="1"/>
</dbReference>
<dbReference type="InterPro" id="IPR007248">
    <property type="entry name" value="Mpv17_PMP22"/>
</dbReference>
<name>A0ABQ6MMQ9_9STRA</name>
<dbReference type="Proteomes" id="UP001165060">
    <property type="component" value="Unassembled WGS sequence"/>
</dbReference>
<proteinExistence type="inferred from homology"/>
<evidence type="ECO:0000256" key="3">
    <source>
        <dbReference type="ARBA" id="ARBA00022692"/>
    </source>
</evidence>
<feature type="transmembrane region" description="Helical" evidence="6">
    <location>
        <begin position="95"/>
        <end position="111"/>
    </location>
</feature>
<keyword evidence="3 6" id="KW-0812">Transmembrane</keyword>
<keyword evidence="5 6" id="KW-0472">Membrane</keyword>
<reference evidence="7 8" key="1">
    <citation type="journal article" date="2023" name="Commun. Biol.">
        <title>Genome analysis of Parmales, the sister group of diatoms, reveals the evolutionary specialization of diatoms from phago-mixotrophs to photoautotrophs.</title>
        <authorList>
            <person name="Ban H."/>
            <person name="Sato S."/>
            <person name="Yoshikawa S."/>
            <person name="Yamada K."/>
            <person name="Nakamura Y."/>
            <person name="Ichinomiya M."/>
            <person name="Sato N."/>
            <person name="Blanc-Mathieu R."/>
            <person name="Endo H."/>
            <person name="Kuwata A."/>
            <person name="Ogata H."/>
        </authorList>
    </citation>
    <scope>NUCLEOTIDE SEQUENCE [LARGE SCALE GENOMIC DNA]</scope>
</reference>
<organism evidence="7 8">
    <name type="scientific">Tetraparma gracilis</name>
    <dbReference type="NCBI Taxonomy" id="2962635"/>
    <lineage>
        <taxon>Eukaryota</taxon>
        <taxon>Sar</taxon>
        <taxon>Stramenopiles</taxon>
        <taxon>Ochrophyta</taxon>
        <taxon>Bolidophyceae</taxon>
        <taxon>Parmales</taxon>
        <taxon>Triparmaceae</taxon>
        <taxon>Tetraparma</taxon>
    </lineage>
</organism>
<feature type="transmembrane region" description="Helical" evidence="6">
    <location>
        <begin position="57"/>
        <end position="75"/>
    </location>
</feature>